<evidence type="ECO:0000313" key="1">
    <source>
        <dbReference type="EMBL" id="MBB4350303.1"/>
    </source>
</evidence>
<gene>
    <name evidence="1" type="ORF">GGE33_004068</name>
</gene>
<accession>A0A7W6SAP7</accession>
<name>A0A7W6SAP7_9HYPH</name>
<protein>
    <submittedName>
        <fullName evidence="1">Uncharacterized protein</fullName>
    </submittedName>
</protein>
<comment type="caution">
    <text evidence="1">The sequence shown here is derived from an EMBL/GenBank/DDBJ whole genome shotgun (WGS) entry which is preliminary data.</text>
</comment>
<reference evidence="1 2" key="1">
    <citation type="submission" date="2020-08" db="EMBL/GenBank/DDBJ databases">
        <title>Genomic Encyclopedia of Type Strains, Phase IV (KMG-V): Genome sequencing to study the core and pangenomes of soil and plant-associated prokaryotes.</title>
        <authorList>
            <person name="Whitman W."/>
        </authorList>
    </citation>
    <scope>NUCLEOTIDE SEQUENCE [LARGE SCALE GENOMIC DNA]</scope>
    <source>
        <strain evidence="1 2">SEMIA 448</strain>
    </source>
</reference>
<proteinExistence type="predicted"/>
<sequence>MLAQICLLVAKSALPLPQACDMQGVSNRLRTVFFLQPHQICERADPMRFACLPLLFAATFCVSPAAAKDTAKLRPATATEIRQTLTKTSNLKDAPNGYQYREGGKIGYRIDNGKICVLQQRKSECVTVYTDGKRLETIDRRGNRNFLN</sequence>
<dbReference type="AlphaFoldDB" id="A0A7W6SAP7"/>
<dbReference type="Proteomes" id="UP000520770">
    <property type="component" value="Unassembled WGS sequence"/>
</dbReference>
<dbReference type="EMBL" id="JACIGW010000005">
    <property type="protein sequence ID" value="MBB4350303.1"/>
    <property type="molecule type" value="Genomic_DNA"/>
</dbReference>
<organism evidence="1 2">
    <name type="scientific">Aliirhizobium cellulosilyticum</name>
    <dbReference type="NCBI Taxonomy" id="393664"/>
    <lineage>
        <taxon>Bacteria</taxon>
        <taxon>Pseudomonadati</taxon>
        <taxon>Pseudomonadota</taxon>
        <taxon>Alphaproteobacteria</taxon>
        <taxon>Hyphomicrobiales</taxon>
        <taxon>Rhizobiaceae</taxon>
        <taxon>Aliirhizobium</taxon>
    </lineage>
</organism>
<evidence type="ECO:0000313" key="2">
    <source>
        <dbReference type="Proteomes" id="UP000520770"/>
    </source>
</evidence>